<evidence type="ECO:0000313" key="10">
    <source>
        <dbReference type="EMBL" id="PFX14962.1"/>
    </source>
</evidence>
<dbReference type="STRING" id="50429.A0A2B4RFB7"/>
<dbReference type="GO" id="GO:0043235">
    <property type="term" value="C:receptor complex"/>
    <property type="evidence" value="ECO:0007669"/>
    <property type="project" value="TreeGrafter"/>
</dbReference>
<dbReference type="EMBL" id="LSMT01000704">
    <property type="protein sequence ID" value="PFX14962.1"/>
    <property type="molecule type" value="Genomic_DNA"/>
</dbReference>
<dbReference type="CDD" id="cd00192">
    <property type="entry name" value="PTKc"/>
    <property type="match status" value="1"/>
</dbReference>
<dbReference type="PRINTS" id="PR01705">
    <property type="entry name" value="TSP1REPEAT"/>
</dbReference>
<keyword evidence="4" id="KW-0067">ATP-binding</keyword>
<evidence type="ECO:0000256" key="5">
    <source>
        <dbReference type="ARBA" id="ARBA00023137"/>
    </source>
</evidence>
<dbReference type="PANTHER" id="PTHR24416">
    <property type="entry name" value="TYROSINE-PROTEIN KINASE RECEPTOR"/>
    <property type="match status" value="1"/>
</dbReference>
<dbReference type="PRINTS" id="PR00109">
    <property type="entry name" value="TYRKINASE"/>
</dbReference>
<dbReference type="InterPro" id="IPR008266">
    <property type="entry name" value="Tyr_kinase_AS"/>
</dbReference>
<dbReference type="SMART" id="SM00209">
    <property type="entry name" value="TSP1"/>
    <property type="match status" value="1"/>
</dbReference>
<dbReference type="GO" id="GO:0007169">
    <property type="term" value="P:cell surface receptor protein tyrosine kinase signaling pathway"/>
    <property type="evidence" value="ECO:0007669"/>
    <property type="project" value="TreeGrafter"/>
</dbReference>
<keyword evidence="7" id="KW-0472">Membrane</keyword>
<dbReference type="OrthoDB" id="5974080at2759"/>
<gene>
    <name evidence="10" type="primary">fgfr1a</name>
    <name evidence="10" type="ORF">AWC38_SpisGene20845</name>
</gene>
<dbReference type="GO" id="GO:0004714">
    <property type="term" value="F:transmembrane receptor protein tyrosine kinase activity"/>
    <property type="evidence" value="ECO:0007669"/>
    <property type="project" value="TreeGrafter"/>
</dbReference>
<dbReference type="Gene3D" id="1.10.510.10">
    <property type="entry name" value="Transferase(Phosphotransferase) domain 1"/>
    <property type="match status" value="1"/>
</dbReference>
<dbReference type="Gene3D" id="2.20.100.10">
    <property type="entry name" value="Thrombospondin type-1 (TSP1) repeat"/>
    <property type="match status" value="1"/>
</dbReference>
<keyword evidence="11" id="KW-1185">Reference proteome</keyword>
<evidence type="ECO:0000256" key="7">
    <source>
        <dbReference type="SAM" id="Phobius"/>
    </source>
</evidence>
<evidence type="ECO:0000256" key="1">
    <source>
        <dbReference type="ARBA" id="ARBA00022679"/>
    </source>
</evidence>
<organism evidence="10 11">
    <name type="scientific">Stylophora pistillata</name>
    <name type="common">Smooth cauliflower coral</name>
    <dbReference type="NCBI Taxonomy" id="50429"/>
    <lineage>
        <taxon>Eukaryota</taxon>
        <taxon>Metazoa</taxon>
        <taxon>Cnidaria</taxon>
        <taxon>Anthozoa</taxon>
        <taxon>Hexacorallia</taxon>
        <taxon>Scleractinia</taxon>
        <taxon>Astrocoeniina</taxon>
        <taxon>Pocilloporidae</taxon>
        <taxon>Stylophora</taxon>
    </lineage>
</organism>
<evidence type="ECO:0000256" key="3">
    <source>
        <dbReference type="ARBA" id="ARBA00022777"/>
    </source>
</evidence>
<protein>
    <submittedName>
        <fullName evidence="10">Fibroblast growth factor receptor 1-A</fullName>
    </submittedName>
</protein>
<feature type="chain" id="PRO_5012337821" evidence="8">
    <location>
        <begin position="18"/>
        <end position="582"/>
    </location>
</feature>
<keyword evidence="7" id="KW-0812">Transmembrane</keyword>
<dbReference type="SUPFAM" id="SSF82895">
    <property type="entry name" value="TSP-1 type 1 repeat"/>
    <property type="match status" value="1"/>
</dbReference>
<keyword evidence="8" id="KW-0732">Signal</keyword>
<comment type="caution">
    <text evidence="10">The sequence shown here is derived from an EMBL/GenBank/DDBJ whole genome shotgun (WGS) entry which is preliminary data.</text>
</comment>
<dbReference type="Proteomes" id="UP000225706">
    <property type="component" value="Unassembled WGS sequence"/>
</dbReference>
<dbReference type="InterPro" id="IPR000719">
    <property type="entry name" value="Prot_kinase_dom"/>
</dbReference>
<name>A0A2B4RFB7_STYPI</name>
<dbReference type="GO" id="GO:0005524">
    <property type="term" value="F:ATP binding"/>
    <property type="evidence" value="ECO:0007669"/>
    <property type="project" value="UniProtKB-KW"/>
</dbReference>
<evidence type="ECO:0000256" key="2">
    <source>
        <dbReference type="ARBA" id="ARBA00022741"/>
    </source>
</evidence>
<dbReference type="FunFam" id="2.20.100.10:FF:000001">
    <property type="entry name" value="semaphorin-5A isoform X1"/>
    <property type="match status" value="1"/>
</dbReference>
<dbReference type="AlphaFoldDB" id="A0A2B4RFB7"/>
<dbReference type="InterPro" id="IPR036383">
    <property type="entry name" value="TSP1_rpt_sf"/>
</dbReference>
<keyword evidence="6" id="KW-1015">Disulfide bond</keyword>
<keyword evidence="1" id="KW-0808">Transferase</keyword>
<evidence type="ECO:0000259" key="9">
    <source>
        <dbReference type="PROSITE" id="PS50011"/>
    </source>
</evidence>
<accession>A0A2B4RFB7</accession>
<dbReference type="InterPro" id="IPR011009">
    <property type="entry name" value="Kinase-like_dom_sf"/>
</dbReference>
<dbReference type="PROSITE" id="PS50011">
    <property type="entry name" value="PROTEIN_KINASE_DOM"/>
    <property type="match status" value="1"/>
</dbReference>
<dbReference type="InterPro" id="IPR020635">
    <property type="entry name" value="Tyr_kinase_cat_dom"/>
</dbReference>
<evidence type="ECO:0000313" key="11">
    <source>
        <dbReference type="Proteomes" id="UP000225706"/>
    </source>
</evidence>
<evidence type="ECO:0000256" key="4">
    <source>
        <dbReference type="ARBA" id="ARBA00022840"/>
    </source>
</evidence>
<dbReference type="InterPro" id="IPR050122">
    <property type="entry name" value="RTK"/>
</dbReference>
<dbReference type="InterPro" id="IPR000884">
    <property type="entry name" value="TSP1_rpt"/>
</dbReference>
<dbReference type="Pfam" id="PF00090">
    <property type="entry name" value="TSP_1"/>
    <property type="match status" value="1"/>
</dbReference>
<keyword evidence="5" id="KW-0829">Tyrosine-protein kinase</keyword>
<sequence>MILVIMLQVWLSEGVLPKKASQLNASTVDSFERVGCFRDKNQRALPKLLHTFLVDWRDMNNSFSSIIRACAVNVSKAGFRYFGIQNYKECWSGVNGSITYDKYGRHNNCFLSYGVGTPWSNFVYRFVEVNGSWSHWTPWQPCNPTCGGGTRSRVRTCTNPRPKWNGLDCDGSSFSNGSCNFHNCADNDKNVTHSEPFSMRSSLPLVALWLGISLVVLLCFSGILWITLKFFRKRRSNSELVDPWEVVFDDISLCKIIGEGAFGKVYSAELNKEVETGNEGKSSADKKNKGKPPKQNCRIVAVKMLRNGATEEQKEEFLEEMQLMKQIGYHRNVLNLLACCTKTAPMFLVVEFAKHGDLLNFLRKRRDQIKQAIENMDAVEVYHPQCYNLGLSTSEINLYDDFLSRKGFVHRDLAARNVLVCEGKLLKVADFGLSRYVYTEKVYHSTKNKKLPIKWMSPEAIHDQIFTTESDVWSYGVLLWEMATIGGTPYPTISNQRLLKALNSGHRMEKPQICSDDMYDLMRQCWKEKPSERPLFSSIREQLERMMLHQCSYLDLSDANYSHMPFSDTDSDKETMQKNTAF</sequence>
<keyword evidence="10" id="KW-0675">Receptor</keyword>
<dbReference type="SMART" id="SM00219">
    <property type="entry name" value="TyrKc"/>
    <property type="match status" value="1"/>
</dbReference>
<reference evidence="11" key="1">
    <citation type="journal article" date="2017" name="bioRxiv">
        <title>Comparative analysis of the genomes of Stylophora pistillata and Acropora digitifera provides evidence for extensive differences between species of corals.</title>
        <authorList>
            <person name="Voolstra C.R."/>
            <person name="Li Y."/>
            <person name="Liew Y.J."/>
            <person name="Baumgarten S."/>
            <person name="Zoccola D."/>
            <person name="Flot J.-F."/>
            <person name="Tambutte S."/>
            <person name="Allemand D."/>
            <person name="Aranda M."/>
        </authorList>
    </citation>
    <scope>NUCLEOTIDE SEQUENCE [LARGE SCALE GENOMIC DNA]</scope>
</reference>
<evidence type="ECO:0000256" key="6">
    <source>
        <dbReference type="ARBA" id="ARBA00023157"/>
    </source>
</evidence>
<feature type="transmembrane region" description="Helical" evidence="7">
    <location>
        <begin position="206"/>
        <end position="228"/>
    </location>
</feature>
<proteinExistence type="predicted"/>
<dbReference type="PROSITE" id="PS00109">
    <property type="entry name" value="PROTEIN_KINASE_TYR"/>
    <property type="match status" value="1"/>
</dbReference>
<keyword evidence="2" id="KW-0547">Nucleotide-binding</keyword>
<dbReference type="SUPFAM" id="SSF56112">
    <property type="entry name" value="Protein kinase-like (PK-like)"/>
    <property type="match status" value="1"/>
</dbReference>
<evidence type="ECO:0000256" key="8">
    <source>
        <dbReference type="SAM" id="SignalP"/>
    </source>
</evidence>
<keyword evidence="3" id="KW-0418">Kinase</keyword>
<dbReference type="InterPro" id="IPR001245">
    <property type="entry name" value="Ser-Thr/Tyr_kinase_cat_dom"/>
</dbReference>
<dbReference type="Gene3D" id="3.30.200.20">
    <property type="entry name" value="Phosphorylase Kinase, domain 1"/>
    <property type="match status" value="1"/>
</dbReference>
<dbReference type="GO" id="GO:0005886">
    <property type="term" value="C:plasma membrane"/>
    <property type="evidence" value="ECO:0007669"/>
    <property type="project" value="TreeGrafter"/>
</dbReference>
<feature type="signal peptide" evidence="8">
    <location>
        <begin position="1"/>
        <end position="17"/>
    </location>
</feature>
<dbReference type="Pfam" id="PF07714">
    <property type="entry name" value="PK_Tyr_Ser-Thr"/>
    <property type="match status" value="1"/>
</dbReference>
<dbReference type="PANTHER" id="PTHR24416:SF583">
    <property type="entry name" value="RECEPTOR PROTEIN-TYROSINE KINASE"/>
    <property type="match status" value="1"/>
</dbReference>
<keyword evidence="7" id="KW-1133">Transmembrane helix</keyword>
<feature type="domain" description="Protein kinase" evidence="9">
    <location>
        <begin position="251"/>
        <end position="548"/>
    </location>
</feature>
<dbReference type="PROSITE" id="PS50092">
    <property type="entry name" value="TSP1"/>
    <property type="match status" value="1"/>
</dbReference>
<dbReference type="FunFam" id="1.10.510.10:FF:000554">
    <property type="entry name" value="Predicted protein"/>
    <property type="match status" value="1"/>
</dbReference>